<name>A0ABX3C1I3_9MYCO</name>
<organism evidence="13 14">
    <name type="scientific">Mycobacteroides saopaulense</name>
    <dbReference type="NCBI Taxonomy" id="1578165"/>
    <lineage>
        <taxon>Bacteria</taxon>
        <taxon>Bacillati</taxon>
        <taxon>Actinomycetota</taxon>
        <taxon>Actinomycetes</taxon>
        <taxon>Mycobacteriales</taxon>
        <taxon>Mycobacteriaceae</taxon>
        <taxon>Mycobacteroides</taxon>
    </lineage>
</organism>
<evidence type="ECO:0000256" key="5">
    <source>
        <dbReference type="ARBA" id="ARBA00022753"/>
    </source>
</evidence>
<comment type="caution">
    <text evidence="13">The sequence shown here is derived from an EMBL/GenBank/DDBJ whole genome shotgun (WGS) entry which is preliminary data.</text>
</comment>
<keyword evidence="7 11" id="KW-1133">Transmembrane helix</keyword>
<gene>
    <name evidence="13" type="ORF">BKG73_10565</name>
</gene>
<dbReference type="Gene3D" id="1.20.1510.10">
    <property type="entry name" value="Cation efflux protein transmembrane domain"/>
    <property type="match status" value="1"/>
</dbReference>
<evidence type="ECO:0000256" key="10">
    <source>
        <dbReference type="ARBA" id="ARBA00023329"/>
    </source>
</evidence>
<dbReference type="InterPro" id="IPR058533">
    <property type="entry name" value="Cation_efflux_TM"/>
</dbReference>
<dbReference type="PANTHER" id="PTHR31937">
    <property type="entry name" value="TRANSMEMBRANE PROTEIN 163"/>
    <property type="match status" value="1"/>
</dbReference>
<feature type="transmembrane region" description="Helical" evidence="11">
    <location>
        <begin position="46"/>
        <end position="66"/>
    </location>
</feature>
<evidence type="ECO:0000256" key="3">
    <source>
        <dbReference type="ARBA" id="ARBA00008731"/>
    </source>
</evidence>
<protein>
    <recommendedName>
        <fullName evidence="12">Cation efflux protein transmembrane domain-containing protein</fullName>
    </recommendedName>
</protein>
<evidence type="ECO:0000313" key="14">
    <source>
        <dbReference type="Proteomes" id="UP000179621"/>
    </source>
</evidence>
<dbReference type="InterPro" id="IPR026765">
    <property type="entry name" value="Tmem163"/>
</dbReference>
<proteinExistence type="inferred from homology"/>
<evidence type="ECO:0000256" key="11">
    <source>
        <dbReference type="SAM" id="Phobius"/>
    </source>
</evidence>
<accession>A0ABX3C1I3</accession>
<keyword evidence="4 11" id="KW-0812">Transmembrane</keyword>
<sequence>MVLTSQRRDVLNRRVRLFVAATITYNVIEAVVALTEGTRVSSTALIGFGLDSVIEVSSAAAVAWQFSAEDPEAREKAALRVIAFSFFALAAYVTVESIRALAGFGGARHSAVGIVLAAASLAIMPVLSWAQRRAGRELGSASAVADSKQTLLCTYLSAVLLAGLLVNTLFGWSWADPIAALVIAAIAVREGMNAWKGESCCGPGLTSGVDAIGDDPCGCCEH</sequence>
<dbReference type="RefSeq" id="WP_070912684.1">
    <property type="nucleotide sequence ID" value="NZ_MLIC01000006.1"/>
</dbReference>
<dbReference type="EMBL" id="MLIH01000011">
    <property type="protein sequence ID" value="OHU10315.1"/>
    <property type="molecule type" value="Genomic_DNA"/>
</dbReference>
<reference evidence="13 14" key="1">
    <citation type="submission" date="2016-10" db="EMBL/GenBank/DDBJ databases">
        <title>Evaluation of Human, Animal and Environmental Mycobacterium chelonae Isolates by Core Genome Phylogenomic Analysis, Targeted Gene Comparison, and Anti-microbial Susceptibility Patterns: A Tale of Mistaken Identities.</title>
        <authorList>
            <person name="Fogelson S.B."/>
            <person name="Camus A.C."/>
            <person name="Lorenz W."/>
            <person name="Vasireddy R."/>
            <person name="Vasireddy S."/>
            <person name="Smith T."/>
            <person name="Brown-Elliott B.A."/>
            <person name="Wallace R.J.Jr."/>
            <person name="Hasan N.A."/>
            <person name="Reischl U."/>
            <person name="Sanchez S."/>
        </authorList>
    </citation>
    <scope>NUCLEOTIDE SEQUENCE [LARGE SCALE GENOMIC DNA]</scope>
    <source>
        <strain evidence="13 14">8528</strain>
    </source>
</reference>
<keyword evidence="10" id="KW-0968">Cytoplasmic vesicle</keyword>
<dbReference type="SUPFAM" id="SSF161111">
    <property type="entry name" value="Cation efflux protein transmembrane domain-like"/>
    <property type="match status" value="1"/>
</dbReference>
<evidence type="ECO:0000256" key="7">
    <source>
        <dbReference type="ARBA" id="ARBA00022989"/>
    </source>
</evidence>
<evidence type="ECO:0000259" key="12">
    <source>
        <dbReference type="Pfam" id="PF01545"/>
    </source>
</evidence>
<keyword evidence="9 11" id="KW-0472">Membrane</keyword>
<dbReference type="InterPro" id="IPR027469">
    <property type="entry name" value="Cation_efflux_TMD_sf"/>
</dbReference>
<keyword evidence="5" id="KW-0967">Endosome</keyword>
<keyword evidence="14" id="KW-1185">Reference proteome</keyword>
<feature type="transmembrane region" description="Helical" evidence="11">
    <location>
        <begin position="78"/>
        <end position="95"/>
    </location>
</feature>
<feature type="transmembrane region" description="Helical" evidence="11">
    <location>
        <begin position="107"/>
        <end position="130"/>
    </location>
</feature>
<keyword evidence="6" id="KW-0862">Zinc</keyword>
<evidence type="ECO:0000256" key="1">
    <source>
        <dbReference type="ARBA" id="ARBA00004146"/>
    </source>
</evidence>
<evidence type="ECO:0000313" key="13">
    <source>
        <dbReference type="EMBL" id="OHU10315.1"/>
    </source>
</evidence>
<evidence type="ECO:0000256" key="4">
    <source>
        <dbReference type="ARBA" id="ARBA00022692"/>
    </source>
</evidence>
<keyword evidence="8" id="KW-0770">Synapse</keyword>
<evidence type="ECO:0000256" key="8">
    <source>
        <dbReference type="ARBA" id="ARBA00023018"/>
    </source>
</evidence>
<comment type="similarity">
    <text evidence="3">Belongs to the TMEM163 family.</text>
</comment>
<evidence type="ECO:0000256" key="6">
    <source>
        <dbReference type="ARBA" id="ARBA00022833"/>
    </source>
</evidence>
<evidence type="ECO:0000256" key="9">
    <source>
        <dbReference type="ARBA" id="ARBA00023136"/>
    </source>
</evidence>
<comment type="subcellular location">
    <subcellularLocation>
        <location evidence="2">Cytoplasmic vesicle</location>
        <location evidence="2">Secretory vesicle</location>
        <location evidence="2">Synaptic vesicle membrane</location>
        <topology evidence="2">Multi-pass membrane protein</topology>
    </subcellularLocation>
    <subcellularLocation>
        <location evidence="1">Early endosome membrane</location>
    </subcellularLocation>
</comment>
<feature type="transmembrane region" description="Helical" evidence="11">
    <location>
        <begin position="151"/>
        <end position="175"/>
    </location>
</feature>
<dbReference type="PANTHER" id="PTHR31937:SF2">
    <property type="entry name" value="TRANSMEMBRANE PROTEIN 163"/>
    <property type="match status" value="1"/>
</dbReference>
<feature type="domain" description="Cation efflux protein transmembrane" evidence="12">
    <location>
        <begin position="82"/>
        <end position="192"/>
    </location>
</feature>
<feature type="transmembrane region" description="Helical" evidence="11">
    <location>
        <begin position="15"/>
        <end position="34"/>
    </location>
</feature>
<evidence type="ECO:0000256" key="2">
    <source>
        <dbReference type="ARBA" id="ARBA00004644"/>
    </source>
</evidence>
<dbReference type="Pfam" id="PF01545">
    <property type="entry name" value="Cation_efflux"/>
    <property type="match status" value="1"/>
</dbReference>
<dbReference type="Proteomes" id="UP000179621">
    <property type="component" value="Unassembled WGS sequence"/>
</dbReference>